<comment type="cofactor">
    <cofactor evidence="5">
        <name>heme</name>
        <dbReference type="ChEBI" id="CHEBI:30413"/>
    </cofactor>
</comment>
<dbReference type="GO" id="GO:0005506">
    <property type="term" value="F:iron ion binding"/>
    <property type="evidence" value="ECO:0007669"/>
    <property type="project" value="InterPro"/>
</dbReference>
<dbReference type="VEuPathDB" id="VectorBase:RSAN_030692"/>
<dbReference type="InterPro" id="IPR002401">
    <property type="entry name" value="Cyt_P450_E_grp-I"/>
</dbReference>
<dbReference type="PANTHER" id="PTHR24300">
    <property type="entry name" value="CYTOCHROME P450 508A4-RELATED"/>
    <property type="match status" value="1"/>
</dbReference>
<dbReference type="GO" id="GO:0020037">
    <property type="term" value="F:heme binding"/>
    <property type="evidence" value="ECO:0007669"/>
    <property type="project" value="InterPro"/>
</dbReference>
<keyword evidence="2 5" id="KW-0479">Metal-binding</keyword>
<dbReference type="GO" id="GO:0006082">
    <property type="term" value="P:organic acid metabolic process"/>
    <property type="evidence" value="ECO:0007669"/>
    <property type="project" value="TreeGrafter"/>
</dbReference>
<dbReference type="SUPFAM" id="SSF48264">
    <property type="entry name" value="Cytochrome P450"/>
    <property type="match status" value="1"/>
</dbReference>
<keyword evidence="3 5" id="KW-0408">Iron</keyword>
<evidence type="ECO:0000313" key="6">
    <source>
        <dbReference type="EMBL" id="KAH7972758.1"/>
    </source>
</evidence>
<dbReference type="GO" id="GO:0005737">
    <property type="term" value="C:cytoplasm"/>
    <property type="evidence" value="ECO:0007669"/>
    <property type="project" value="TreeGrafter"/>
</dbReference>
<dbReference type="AlphaFoldDB" id="A0A9D4QBQ9"/>
<dbReference type="InterPro" id="IPR050182">
    <property type="entry name" value="Cytochrome_P450_fam2"/>
</dbReference>
<evidence type="ECO:0000256" key="5">
    <source>
        <dbReference type="PIRSR" id="PIRSR602401-1"/>
    </source>
</evidence>
<reference evidence="6" key="2">
    <citation type="submission" date="2021-09" db="EMBL/GenBank/DDBJ databases">
        <authorList>
            <person name="Jia N."/>
            <person name="Wang J."/>
            <person name="Shi W."/>
            <person name="Du L."/>
            <person name="Sun Y."/>
            <person name="Zhan W."/>
            <person name="Jiang J."/>
            <person name="Wang Q."/>
            <person name="Zhang B."/>
            <person name="Ji P."/>
            <person name="Sakyi L.B."/>
            <person name="Cui X."/>
            <person name="Yuan T."/>
            <person name="Jiang B."/>
            <person name="Yang W."/>
            <person name="Lam T.T.-Y."/>
            <person name="Chang Q."/>
            <person name="Ding S."/>
            <person name="Wang X."/>
            <person name="Zhu J."/>
            <person name="Ruan X."/>
            <person name="Zhao L."/>
            <person name="Wei J."/>
            <person name="Que T."/>
            <person name="Du C."/>
            <person name="Cheng J."/>
            <person name="Dai P."/>
            <person name="Han X."/>
            <person name="Huang E."/>
            <person name="Gao Y."/>
            <person name="Liu J."/>
            <person name="Shao H."/>
            <person name="Ye R."/>
            <person name="Li L."/>
            <person name="Wei W."/>
            <person name="Wang X."/>
            <person name="Wang C."/>
            <person name="Huo Q."/>
            <person name="Li W."/>
            <person name="Guo W."/>
            <person name="Chen H."/>
            <person name="Chen S."/>
            <person name="Zhou L."/>
            <person name="Zhou L."/>
            <person name="Ni X."/>
            <person name="Tian J."/>
            <person name="Zhou Y."/>
            <person name="Sheng Y."/>
            <person name="Liu T."/>
            <person name="Pan Y."/>
            <person name="Xia L."/>
            <person name="Li J."/>
            <person name="Zhao F."/>
            <person name="Cao W."/>
        </authorList>
    </citation>
    <scope>NUCLEOTIDE SEQUENCE</scope>
    <source>
        <strain evidence="6">Rsan-2018</strain>
        <tissue evidence="6">Larvae</tissue>
    </source>
</reference>
<evidence type="ECO:0000256" key="3">
    <source>
        <dbReference type="ARBA" id="ARBA00023004"/>
    </source>
</evidence>
<name>A0A9D4QBQ9_RHISA</name>
<protein>
    <recommendedName>
        <fullName evidence="8">Cytochrome P450</fullName>
    </recommendedName>
</protein>
<evidence type="ECO:0000313" key="7">
    <source>
        <dbReference type="Proteomes" id="UP000821837"/>
    </source>
</evidence>
<evidence type="ECO:0000256" key="1">
    <source>
        <dbReference type="ARBA" id="ARBA00010617"/>
    </source>
</evidence>
<dbReference type="Pfam" id="PF00067">
    <property type="entry name" value="p450"/>
    <property type="match status" value="1"/>
</dbReference>
<dbReference type="Proteomes" id="UP000821837">
    <property type="component" value="Chromosome 11"/>
</dbReference>
<gene>
    <name evidence="6" type="ORF">HPB52_016645</name>
</gene>
<evidence type="ECO:0008006" key="8">
    <source>
        <dbReference type="Google" id="ProtNLM"/>
    </source>
</evidence>
<evidence type="ECO:0000256" key="2">
    <source>
        <dbReference type="ARBA" id="ARBA00022723"/>
    </source>
</evidence>
<dbReference type="Gene3D" id="1.10.630.10">
    <property type="entry name" value="Cytochrome P450"/>
    <property type="match status" value="1"/>
</dbReference>
<dbReference type="PRINTS" id="PR00385">
    <property type="entry name" value="P450"/>
</dbReference>
<comment type="similarity">
    <text evidence="1">Belongs to the cytochrome P450 family.</text>
</comment>
<feature type="binding site" description="axial binding residue" evidence="5">
    <location>
        <position position="132"/>
    </location>
    <ligand>
        <name>heme</name>
        <dbReference type="ChEBI" id="CHEBI:30413"/>
    </ligand>
    <ligandPart>
        <name>Fe</name>
        <dbReference type="ChEBI" id="CHEBI:18248"/>
    </ligandPart>
</feature>
<dbReference type="GO" id="GO:0006805">
    <property type="term" value="P:xenobiotic metabolic process"/>
    <property type="evidence" value="ECO:0007669"/>
    <property type="project" value="TreeGrafter"/>
</dbReference>
<evidence type="ECO:0000256" key="4">
    <source>
        <dbReference type="ARBA" id="ARBA00023033"/>
    </source>
</evidence>
<dbReference type="PANTHER" id="PTHR24300:SF375">
    <property type="entry name" value="CYTOCHROME P450 FAMILY"/>
    <property type="match status" value="1"/>
</dbReference>
<sequence>MHWHLLNFAARPEIQRRVQQEIDEVVGSERVPTWDDRKHMPYTLACSWEIHRWKPAPPLGMPREANEDIVVDNFFIPRGTVVIFNLWAAHYDATIWREPHRFDPSRFLDKDGFFVPEKLDNVIPFAAGKRSCPGEVFASMEIFLLVTFLLQKYRVLLEQPLQYDLDDPSISLDKLDQVKVRFVARHSA</sequence>
<reference evidence="6" key="1">
    <citation type="journal article" date="2020" name="Cell">
        <title>Large-Scale Comparative Analyses of Tick Genomes Elucidate Their Genetic Diversity and Vector Capacities.</title>
        <authorList>
            <consortium name="Tick Genome and Microbiome Consortium (TIGMIC)"/>
            <person name="Jia N."/>
            <person name="Wang J."/>
            <person name="Shi W."/>
            <person name="Du L."/>
            <person name="Sun Y."/>
            <person name="Zhan W."/>
            <person name="Jiang J.F."/>
            <person name="Wang Q."/>
            <person name="Zhang B."/>
            <person name="Ji P."/>
            <person name="Bell-Sakyi L."/>
            <person name="Cui X.M."/>
            <person name="Yuan T.T."/>
            <person name="Jiang B.G."/>
            <person name="Yang W.F."/>
            <person name="Lam T.T."/>
            <person name="Chang Q.C."/>
            <person name="Ding S.J."/>
            <person name="Wang X.J."/>
            <person name="Zhu J.G."/>
            <person name="Ruan X.D."/>
            <person name="Zhao L."/>
            <person name="Wei J.T."/>
            <person name="Ye R.Z."/>
            <person name="Que T.C."/>
            <person name="Du C.H."/>
            <person name="Zhou Y.H."/>
            <person name="Cheng J.X."/>
            <person name="Dai P.F."/>
            <person name="Guo W.B."/>
            <person name="Han X.H."/>
            <person name="Huang E.J."/>
            <person name="Li L.F."/>
            <person name="Wei W."/>
            <person name="Gao Y.C."/>
            <person name="Liu J.Z."/>
            <person name="Shao H.Z."/>
            <person name="Wang X."/>
            <person name="Wang C.C."/>
            <person name="Yang T.C."/>
            <person name="Huo Q.B."/>
            <person name="Li W."/>
            <person name="Chen H.Y."/>
            <person name="Chen S.E."/>
            <person name="Zhou L.G."/>
            <person name="Ni X.B."/>
            <person name="Tian J.H."/>
            <person name="Sheng Y."/>
            <person name="Liu T."/>
            <person name="Pan Y.S."/>
            <person name="Xia L.Y."/>
            <person name="Li J."/>
            <person name="Zhao F."/>
            <person name="Cao W.C."/>
        </authorList>
    </citation>
    <scope>NUCLEOTIDE SEQUENCE</scope>
    <source>
        <strain evidence="6">Rsan-2018</strain>
    </source>
</reference>
<proteinExistence type="inferred from homology"/>
<keyword evidence="5" id="KW-0349">Heme</keyword>
<dbReference type="EMBL" id="JABSTV010001247">
    <property type="protein sequence ID" value="KAH7972758.1"/>
    <property type="molecule type" value="Genomic_DNA"/>
</dbReference>
<accession>A0A9D4QBQ9</accession>
<organism evidence="6 7">
    <name type="scientific">Rhipicephalus sanguineus</name>
    <name type="common">Brown dog tick</name>
    <name type="synonym">Ixodes sanguineus</name>
    <dbReference type="NCBI Taxonomy" id="34632"/>
    <lineage>
        <taxon>Eukaryota</taxon>
        <taxon>Metazoa</taxon>
        <taxon>Ecdysozoa</taxon>
        <taxon>Arthropoda</taxon>
        <taxon>Chelicerata</taxon>
        <taxon>Arachnida</taxon>
        <taxon>Acari</taxon>
        <taxon>Parasitiformes</taxon>
        <taxon>Ixodida</taxon>
        <taxon>Ixodoidea</taxon>
        <taxon>Ixodidae</taxon>
        <taxon>Rhipicephalinae</taxon>
        <taxon>Rhipicephalus</taxon>
        <taxon>Rhipicephalus</taxon>
    </lineage>
</organism>
<dbReference type="GO" id="GO:0016712">
    <property type="term" value="F:oxidoreductase activity, acting on paired donors, with incorporation or reduction of molecular oxygen, reduced flavin or flavoprotein as one donor, and incorporation of one atom of oxygen"/>
    <property type="evidence" value="ECO:0007669"/>
    <property type="project" value="TreeGrafter"/>
</dbReference>
<dbReference type="InterPro" id="IPR036396">
    <property type="entry name" value="Cyt_P450_sf"/>
</dbReference>
<keyword evidence="7" id="KW-1185">Reference proteome</keyword>
<keyword evidence="4" id="KW-0503">Monooxygenase</keyword>
<dbReference type="InterPro" id="IPR001128">
    <property type="entry name" value="Cyt_P450"/>
</dbReference>
<comment type="caution">
    <text evidence="6">The sequence shown here is derived from an EMBL/GenBank/DDBJ whole genome shotgun (WGS) entry which is preliminary data.</text>
</comment>
<keyword evidence="4" id="KW-0560">Oxidoreductase</keyword>
<dbReference type="PRINTS" id="PR00463">
    <property type="entry name" value="EP450I"/>
</dbReference>